<dbReference type="GO" id="GO:0061630">
    <property type="term" value="F:ubiquitin protein ligase activity"/>
    <property type="evidence" value="ECO:0007669"/>
    <property type="project" value="TreeGrafter"/>
</dbReference>
<dbReference type="OrthoDB" id="3045089at2759"/>
<dbReference type="InterPro" id="IPR001841">
    <property type="entry name" value="Znf_RING"/>
</dbReference>
<evidence type="ECO:0000256" key="6">
    <source>
        <dbReference type="SAM" id="Phobius"/>
    </source>
</evidence>
<evidence type="ECO:0000256" key="4">
    <source>
        <dbReference type="PROSITE-ProRule" id="PRU00175"/>
    </source>
</evidence>
<dbReference type="SUPFAM" id="SSF57850">
    <property type="entry name" value="RING/U-box"/>
    <property type="match status" value="1"/>
</dbReference>
<keyword evidence="6" id="KW-0812">Transmembrane</keyword>
<comment type="caution">
    <text evidence="8">The sequence shown here is derived from an EMBL/GenBank/DDBJ whole genome shotgun (WGS) entry which is preliminary data.</text>
</comment>
<dbReference type="GO" id="GO:0016567">
    <property type="term" value="P:protein ubiquitination"/>
    <property type="evidence" value="ECO:0007669"/>
    <property type="project" value="TreeGrafter"/>
</dbReference>
<dbReference type="InterPro" id="IPR013083">
    <property type="entry name" value="Znf_RING/FYVE/PHD"/>
</dbReference>
<dbReference type="PROSITE" id="PS50089">
    <property type="entry name" value="ZF_RING_2"/>
    <property type="match status" value="1"/>
</dbReference>
<protein>
    <recommendedName>
        <fullName evidence="7">RING-type domain-containing protein</fullName>
    </recommendedName>
</protein>
<feature type="compositionally biased region" description="Low complexity" evidence="5">
    <location>
        <begin position="32"/>
        <end position="50"/>
    </location>
</feature>
<proteinExistence type="predicted"/>
<keyword evidence="3" id="KW-0862">Zinc</keyword>
<dbReference type="Pfam" id="PF13920">
    <property type="entry name" value="zf-C3HC4_3"/>
    <property type="match status" value="1"/>
</dbReference>
<dbReference type="Gene3D" id="3.30.40.10">
    <property type="entry name" value="Zinc/RING finger domain, C3HC4 (zinc finger)"/>
    <property type="match status" value="1"/>
</dbReference>
<accession>A0A843UPY3</accession>
<evidence type="ECO:0000259" key="7">
    <source>
        <dbReference type="PROSITE" id="PS50089"/>
    </source>
</evidence>
<dbReference type="Proteomes" id="UP000652761">
    <property type="component" value="Unassembled WGS sequence"/>
</dbReference>
<evidence type="ECO:0000313" key="8">
    <source>
        <dbReference type="EMBL" id="MQL83864.1"/>
    </source>
</evidence>
<feature type="region of interest" description="Disordered" evidence="5">
    <location>
        <begin position="22"/>
        <end position="50"/>
    </location>
</feature>
<dbReference type="EMBL" id="NMUH01000723">
    <property type="protein sequence ID" value="MQL83864.1"/>
    <property type="molecule type" value="Genomic_DNA"/>
</dbReference>
<dbReference type="Pfam" id="PF16040">
    <property type="entry name" value="APD1-4_N"/>
    <property type="match status" value="1"/>
</dbReference>
<reference evidence="8" key="1">
    <citation type="submission" date="2017-07" db="EMBL/GenBank/DDBJ databases">
        <title>Taro Niue Genome Assembly and Annotation.</title>
        <authorList>
            <person name="Atibalentja N."/>
            <person name="Keating K."/>
            <person name="Fields C.J."/>
        </authorList>
    </citation>
    <scope>NUCLEOTIDE SEQUENCE</scope>
    <source>
        <strain evidence="8">Niue_2</strain>
        <tissue evidence="8">Leaf</tissue>
    </source>
</reference>
<dbReference type="PANTHER" id="PTHR46858">
    <property type="entry name" value="OS05G0521000 PROTEIN"/>
    <property type="match status" value="1"/>
</dbReference>
<keyword evidence="6" id="KW-1133">Transmembrane helix</keyword>
<evidence type="ECO:0000256" key="3">
    <source>
        <dbReference type="ARBA" id="ARBA00022833"/>
    </source>
</evidence>
<feature type="region of interest" description="Disordered" evidence="5">
    <location>
        <begin position="493"/>
        <end position="528"/>
    </location>
</feature>
<dbReference type="GO" id="GO:0008270">
    <property type="term" value="F:zinc ion binding"/>
    <property type="evidence" value="ECO:0007669"/>
    <property type="project" value="UniProtKB-KW"/>
</dbReference>
<dbReference type="GO" id="GO:0005768">
    <property type="term" value="C:endosome"/>
    <property type="evidence" value="ECO:0007669"/>
    <property type="project" value="TreeGrafter"/>
</dbReference>
<keyword evidence="1" id="KW-0479">Metal-binding</keyword>
<keyword evidence="2 4" id="KW-0863">Zinc-finger</keyword>
<dbReference type="InterPro" id="IPR032010">
    <property type="entry name" value="APD1-4_M"/>
</dbReference>
<feature type="transmembrane region" description="Helical" evidence="6">
    <location>
        <begin position="68"/>
        <end position="87"/>
    </location>
</feature>
<dbReference type="GO" id="GO:0009705">
    <property type="term" value="C:plant-type vacuole membrane"/>
    <property type="evidence" value="ECO:0007669"/>
    <property type="project" value="TreeGrafter"/>
</dbReference>
<gene>
    <name evidence="8" type="ORF">Taro_016367</name>
</gene>
<dbReference type="InterPro" id="IPR032008">
    <property type="entry name" value="APD1-4_N"/>
</dbReference>
<feature type="transmembrane region" description="Helical" evidence="6">
    <location>
        <begin position="459"/>
        <end position="484"/>
    </location>
</feature>
<keyword evidence="9" id="KW-1185">Reference proteome</keyword>
<evidence type="ECO:0000256" key="5">
    <source>
        <dbReference type="SAM" id="MobiDB-lite"/>
    </source>
</evidence>
<sequence>MAPAQQQPWRLRSAYDRPVRPPTPILVHTHQSSPTLFSSQSSVPPDMAAAPHRPAAPHLLLRPLHPTAVLFLFLFLFLLVSSPPAVWRREPTAAVPKLLPLPLSLLYLAAAAARDTVRSWRRHPLLLLLPRRETSCTTRILSTASIAAATTATGVGCGKPLLIMLLYRPRRRCRPKSPTHLGSPGYRGTTLCPASSFSSPFVSMTLILGFYGSVNIVLGPNSSRLLNANSYFVQDIKLQLETDRPGSLLYGFSNRPPLDIRSMWSESHNASIPANFHKAWVYYLNEGSQVEVAYHVKSPGSSSLVLAIAQGSGYSECEISVITCEENFDRWMEDPLFFTTTLSWNLINGTGFVQQKIFKSSDYYVAVGNLKSLPAEVSNSSLLTPAITDALKQVELKIAINASLYNTTRAYYNCSLHQDSCVMKISFLGENAAILATSGPQQDEGSNVWYVKMSYGPRWIMYFVGSGLMSIIILLAVKIFSYFYASSEDTTNSQAADEAHERTPLLSNKDDDDSSLGSSYDSVSNEEGDIEEHLEVAMKEPKPVRGSEVCESQHLCAICCNAPRDCFFLPCGHCATCFTCGTRVTEDAGTCPICRRRMKKVKKIFSV</sequence>
<keyword evidence="6" id="KW-0472">Membrane</keyword>
<dbReference type="AlphaFoldDB" id="A0A843UPY3"/>
<dbReference type="PANTHER" id="PTHR46858:SF5">
    <property type="entry name" value="E3 UBIQUITIN-PROTEIN LIGASE APD1-RELATED"/>
    <property type="match status" value="1"/>
</dbReference>
<organism evidence="8 9">
    <name type="scientific">Colocasia esculenta</name>
    <name type="common">Wild taro</name>
    <name type="synonym">Arum esculentum</name>
    <dbReference type="NCBI Taxonomy" id="4460"/>
    <lineage>
        <taxon>Eukaryota</taxon>
        <taxon>Viridiplantae</taxon>
        <taxon>Streptophyta</taxon>
        <taxon>Embryophyta</taxon>
        <taxon>Tracheophyta</taxon>
        <taxon>Spermatophyta</taxon>
        <taxon>Magnoliopsida</taxon>
        <taxon>Liliopsida</taxon>
        <taxon>Araceae</taxon>
        <taxon>Aroideae</taxon>
        <taxon>Colocasieae</taxon>
        <taxon>Colocasia</taxon>
    </lineage>
</organism>
<evidence type="ECO:0000313" key="9">
    <source>
        <dbReference type="Proteomes" id="UP000652761"/>
    </source>
</evidence>
<evidence type="ECO:0000256" key="1">
    <source>
        <dbReference type="ARBA" id="ARBA00022723"/>
    </source>
</evidence>
<dbReference type="Pfam" id="PF16041">
    <property type="entry name" value="APD1-4_M"/>
    <property type="match status" value="1"/>
</dbReference>
<feature type="domain" description="RING-type" evidence="7">
    <location>
        <begin position="556"/>
        <end position="595"/>
    </location>
</feature>
<evidence type="ECO:0000256" key="2">
    <source>
        <dbReference type="ARBA" id="ARBA00022771"/>
    </source>
</evidence>
<name>A0A843UPY3_COLES</name>